<evidence type="ECO:0000256" key="1">
    <source>
        <dbReference type="SAM" id="MobiDB-lite"/>
    </source>
</evidence>
<evidence type="ECO:0000313" key="2">
    <source>
        <dbReference type="EMBL" id="KAK1593654.1"/>
    </source>
</evidence>
<dbReference type="Proteomes" id="UP001230504">
    <property type="component" value="Unassembled WGS sequence"/>
</dbReference>
<feature type="region of interest" description="Disordered" evidence="1">
    <location>
        <begin position="1"/>
        <end position="26"/>
    </location>
</feature>
<dbReference type="AlphaFoldDB" id="A0AAD8Q2H0"/>
<proteinExistence type="predicted"/>
<organism evidence="2 3">
    <name type="scientific">Colletotrichum navitas</name>
    <dbReference type="NCBI Taxonomy" id="681940"/>
    <lineage>
        <taxon>Eukaryota</taxon>
        <taxon>Fungi</taxon>
        <taxon>Dikarya</taxon>
        <taxon>Ascomycota</taxon>
        <taxon>Pezizomycotina</taxon>
        <taxon>Sordariomycetes</taxon>
        <taxon>Hypocreomycetidae</taxon>
        <taxon>Glomerellales</taxon>
        <taxon>Glomerellaceae</taxon>
        <taxon>Colletotrichum</taxon>
        <taxon>Colletotrichum graminicola species complex</taxon>
    </lineage>
</organism>
<sequence>MSYRWEATPHRPSTLPPGTPVPGTGGGGPMILQHLTIPWSHDPHALLVLPPVCKPARDSRRQEAKNAISSSSSLSVTISTTVVQRGNRLVRRHRTCGPSHRFPPLTRQCNYPAEPTSFYRGAGEHASGAVSRRPEDRTPAESSGLFFSPLLLFFPFLFAGRIEWESPANIAKVSLLNRP</sequence>
<dbReference type="RefSeq" id="XP_060414940.1">
    <property type="nucleotide sequence ID" value="XM_060551258.1"/>
</dbReference>
<gene>
    <name evidence="2" type="ORF">LY79DRAFT_176408</name>
</gene>
<dbReference type="GeneID" id="85435498"/>
<accession>A0AAD8Q2H0</accession>
<comment type="caution">
    <text evidence="2">The sequence shown here is derived from an EMBL/GenBank/DDBJ whole genome shotgun (WGS) entry which is preliminary data.</text>
</comment>
<name>A0AAD8Q2H0_9PEZI</name>
<protein>
    <submittedName>
        <fullName evidence="2">Uncharacterized protein</fullName>
    </submittedName>
</protein>
<reference evidence="2" key="1">
    <citation type="submission" date="2021-06" db="EMBL/GenBank/DDBJ databases">
        <title>Comparative genomics, transcriptomics and evolutionary studies reveal genomic signatures of adaptation to plant cell wall in hemibiotrophic fungi.</title>
        <authorList>
            <consortium name="DOE Joint Genome Institute"/>
            <person name="Baroncelli R."/>
            <person name="Diaz J.F."/>
            <person name="Benocci T."/>
            <person name="Peng M."/>
            <person name="Battaglia E."/>
            <person name="Haridas S."/>
            <person name="Andreopoulos W."/>
            <person name="Labutti K."/>
            <person name="Pangilinan J."/>
            <person name="Floch G.L."/>
            <person name="Makela M.R."/>
            <person name="Henrissat B."/>
            <person name="Grigoriev I.V."/>
            <person name="Crouch J.A."/>
            <person name="De Vries R.P."/>
            <person name="Sukno S.A."/>
            <person name="Thon M.R."/>
        </authorList>
    </citation>
    <scope>NUCLEOTIDE SEQUENCE</scope>
    <source>
        <strain evidence="2">CBS 125086</strain>
    </source>
</reference>
<dbReference type="EMBL" id="JAHLJV010000024">
    <property type="protein sequence ID" value="KAK1593654.1"/>
    <property type="molecule type" value="Genomic_DNA"/>
</dbReference>
<keyword evidence="3" id="KW-1185">Reference proteome</keyword>
<evidence type="ECO:0000313" key="3">
    <source>
        <dbReference type="Proteomes" id="UP001230504"/>
    </source>
</evidence>